<feature type="transmembrane region" description="Helical" evidence="1">
    <location>
        <begin position="175"/>
        <end position="193"/>
    </location>
</feature>
<organism evidence="2 3">
    <name type="scientific">Parelaphostrongylus tenuis</name>
    <name type="common">Meningeal worm</name>
    <dbReference type="NCBI Taxonomy" id="148309"/>
    <lineage>
        <taxon>Eukaryota</taxon>
        <taxon>Metazoa</taxon>
        <taxon>Ecdysozoa</taxon>
        <taxon>Nematoda</taxon>
        <taxon>Chromadorea</taxon>
        <taxon>Rhabditida</taxon>
        <taxon>Rhabditina</taxon>
        <taxon>Rhabditomorpha</taxon>
        <taxon>Strongyloidea</taxon>
        <taxon>Metastrongylidae</taxon>
        <taxon>Parelaphostrongylus</taxon>
    </lineage>
</organism>
<protein>
    <submittedName>
        <fullName evidence="2">Uncharacterized protein</fullName>
    </submittedName>
</protein>
<keyword evidence="1" id="KW-1133">Transmembrane helix</keyword>
<evidence type="ECO:0000313" key="2">
    <source>
        <dbReference type="EMBL" id="KAJ1348954.1"/>
    </source>
</evidence>
<name>A0AAD5QGU5_PARTN</name>
<accession>A0AAD5QGU5</accession>
<dbReference type="EMBL" id="JAHQIW010000585">
    <property type="protein sequence ID" value="KAJ1348954.1"/>
    <property type="molecule type" value="Genomic_DNA"/>
</dbReference>
<keyword evidence="3" id="KW-1185">Reference proteome</keyword>
<evidence type="ECO:0000313" key="3">
    <source>
        <dbReference type="Proteomes" id="UP001196413"/>
    </source>
</evidence>
<sequence>MMDEGEEPDEDVHFLHSAMEIVDEFSKGGEISPLMEHLKIPTHSFDSEATHCIYNVLKVIGHGPQGDSTTSFPIPRSPSPIFDSCHTDRTLCFSPTRQVATNNSEDVEEISGNKMQEVPRLSLDLDLPSLSVHCPPLSNVRMFANGQTLRSGWEQFPHCCKKCHSQSGTLKFSDFLYLTIFGLGASVMFYYLYFPPLHSGPVY</sequence>
<proteinExistence type="predicted"/>
<evidence type="ECO:0000256" key="1">
    <source>
        <dbReference type="SAM" id="Phobius"/>
    </source>
</evidence>
<keyword evidence="1" id="KW-0472">Membrane</keyword>
<dbReference type="AlphaFoldDB" id="A0AAD5QGU5"/>
<comment type="caution">
    <text evidence="2">The sequence shown here is derived from an EMBL/GenBank/DDBJ whole genome shotgun (WGS) entry which is preliminary data.</text>
</comment>
<dbReference type="Proteomes" id="UP001196413">
    <property type="component" value="Unassembled WGS sequence"/>
</dbReference>
<keyword evidence="1" id="KW-0812">Transmembrane</keyword>
<reference evidence="2" key="1">
    <citation type="submission" date="2021-06" db="EMBL/GenBank/DDBJ databases">
        <title>Parelaphostrongylus tenuis whole genome reference sequence.</title>
        <authorList>
            <person name="Garwood T.J."/>
            <person name="Larsen P.A."/>
            <person name="Fountain-Jones N.M."/>
            <person name="Garbe J.R."/>
            <person name="Macchietto M.G."/>
            <person name="Kania S.A."/>
            <person name="Gerhold R.W."/>
            <person name="Richards J.E."/>
            <person name="Wolf T.M."/>
        </authorList>
    </citation>
    <scope>NUCLEOTIDE SEQUENCE</scope>
    <source>
        <strain evidence="2">MNPRO001-30</strain>
        <tissue evidence="2">Meninges</tissue>
    </source>
</reference>
<gene>
    <name evidence="2" type="ORF">KIN20_004362</name>
</gene>